<dbReference type="InterPro" id="IPR001296">
    <property type="entry name" value="Glyco_trans_1"/>
</dbReference>
<organism evidence="3 4">
    <name type="scientific">Rhodovulum bhavnagarense</name>
    <dbReference type="NCBI Taxonomy" id="992286"/>
    <lineage>
        <taxon>Bacteria</taxon>
        <taxon>Pseudomonadati</taxon>
        <taxon>Pseudomonadota</taxon>
        <taxon>Alphaproteobacteria</taxon>
        <taxon>Rhodobacterales</taxon>
        <taxon>Paracoccaceae</taxon>
        <taxon>Rhodovulum</taxon>
    </lineage>
</organism>
<comment type="caution">
    <text evidence="3">The sequence shown here is derived from an EMBL/GenBank/DDBJ whole genome shotgun (WGS) entry which is preliminary data.</text>
</comment>
<dbReference type="Gene3D" id="3.40.50.2000">
    <property type="entry name" value="Glycogen Phosphorylase B"/>
    <property type="match status" value="1"/>
</dbReference>
<evidence type="ECO:0000256" key="1">
    <source>
        <dbReference type="ARBA" id="ARBA00022679"/>
    </source>
</evidence>
<gene>
    <name evidence="3" type="ORF">EV663_11855</name>
</gene>
<dbReference type="PANTHER" id="PTHR46401">
    <property type="entry name" value="GLYCOSYLTRANSFERASE WBBK-RELATED"/>
    <property type="match status" value="1"/>
</dbReference>
<dbReference type="PANTHER" id="PTHR46401:SF2">
    <property type="entry name" value="GLYCOSYLTRANSFERASE WBBK-RELATED"/>
    <property type="match status" value="1"/>
</dbReference>
<dbReference type="Pfam" id="PF00534">
    <property type="entry name" value="Glycos_transf_1"/>
    <property type="match status" value="1"/>
</dbReference>
<dbReference type="SUPFAM" id="SSF53756">
    <property type="entry name" value="UDP-Glycosyltransferase/glycogen phosphorylase"/>
    <property type="match status" value="1"/>
</dbReference>
<dbReference type="EMBL" id="SLXU01000018">
    <property type="protein sequence ID" value="TCP58725.1"/>
    <property type="molecule type" value="Genomic_DNA"/>
</dbReference>
<dbReference type="GO" id="GO:0016757">
    <property type="term" value="F:glycosyltransferase activity"/>
    <property type="evidence" value="ECO:0007669"/>
    <property type="project" value="InterPro"/>
</dbReference>
<reference evidence="3 4" key="1">
    <citation type="submission" date="2019-03" db="EMBL/GenBank/DDBJ databases">
        <title>Genomic Encyclopedia of Type Strains, Phase IV (KMG-IV): sequencing the most valuable type-strain genomes for metagenomic binning, comparative biology and taxonomic classification.</title>
        <authorList>
            <person name="Goeker M."/>
        </authorList>
    </citation>
    <scope>NUCLEOTIDE SEQUENCE [LARGE SCALE GENOMIC DNA]</scope>
    <source>
        <strain evidence="3 4">DSM 24766</strain>
    </source>
</reference>
<protein>
    <submittedName>
        <fullName evidence="3">Glycosyl transferase family 1</fullName>
    </submittedName>
</protein>
<keyword evidence="4" id="KW-1185">Reference proteome</keyword>
<dbReference type="Proteomes" id="UP000295050">
    <property type="component" value="Unassembled WGS sequence"/>
</dbReference>
<evidence type="ECO:0000313" key="3">
    <source>
        <dbReference type="EMBL" id="TCP58725.1"/>
    </source>
</evidence>
<evidence type="ECO:0000313" key="4">
    <source>
        <dbReference type="Proteomes" id="UP000295050"/>
    </source>
</evidence>
<sequence>MRGNGTSAAPIAARRPAWLLDVSRLVSRAGQGALTGIDRVELAYLDYLAGGDVPAFALSRTRAGYVLTGRAGMIALADAIRGRGWPRAGLADRVLRPRDPARAAAEALLRRHAIARCMAVGLGQMLCRHLPAGTACFNVGHANLTARTLRGLRAVPGAGINVLIHDTIPLDFPDHAREGVPQAFGARLARVSAQADLVIYNSADTRARAEWHMAHMGRVPPGLVVPLGVDVARPDPAALPAGLPPPGPYFVTLGTIEPRKNHALLLDLWQGLVDDPPLGGIPALVVIGRRGWRNAEVFARLDTAHAEGWPVIERADLDDRAVAALLSGAAALLQPSLAEGYGLPPLEAAALGTPVICADLAIYRETLGSYPVYLAPTDAYSWRNTILEFAGNGKNPENGRRAGPNVPTWRAHCKTVLSKAG</sequence>
<evidence type="ECO:0000259" key="2">
    <source>
        <dbReference type="Pfam" id="PF00534"/>
    </source>
</evidence>
<accession>A0A4R2RHR8</accession>
<name>A0A4R2RHR8_9RHOB</name>
<keyword evidence="1 3" id="KW-0808">Transferase</keyword>
<proteinExistence type="predicted"/>
<dbReference type="AlphaFoldDB" id="A0A4R2RHR8"/>
<dbReference type="OrthoDB" id="9790710at2"/>
<dbReference type="RefSeq" id="WP_132952867.1">
    <property type="nucleotide sequence ID" value="NZ_SLXU01000018.1"/>
</dbReference>
<feature type="domain" description="Glycosyl transferase family 1" evidence="2">
    <location>
        <begin position="245"/>
        <end position="398"/>
    </location>
</feature>